<dbReference type="SUPFAM" id="SSF50800">
    <property type="entry name" value="PK beta-barrel domain-like"/>
    <property type="match status" value="1"/>
</dbReference>
<dbReference type="PANTHER" id="PTHR36930">
    <property type="entry name" value="METAL-SULFUR CLUSTER BIOSYNTHESIS PROTEINS YUAD-RELATED"/>
    <property type="match status" value="1"/>
</dbReference>
<dbReference type="EMBL" id="QFPN01000004">
    <property type="protein sequence ID" value="PZQ15819.1"/>
    <property type="molecule type" value="Genomic_DNA"/>
</dbReference>
<reference evidence="2 3" key="1">
    <citation type="submission" date="2017-08" db="EMBL/GenBank/DDBJ databases">
        <title>Infants hospitalized years apart are colonized by the same room-sourced microbial strains.</title>
        <authorList>
            <person name="Brooks B."/>
            <person name="Olm M.R."/>
            <person name="Firek B.A."/>
            <person name="Baker R."/>
            <person name="Thomas B.C."/>
            <person name="Morowitz M.J."/>
            <person name="Banfield J.F."/>
        </authorList>
    </citation>
    <scope>NUCLEOTIDE SEQUENCE [LARGE SCALE GENOMIC DNA]</scope>
    <source>
        <strain evidence="2">S2_005_003_R2_43</strain>
    </source>
</reference>
<gene>
    <name evidence="2" type="ORF">DI565_08240</name>
</gene>
<proteinExistence type="predicted"/>
<dbReference type="GO" id="GO:0003824">
    <property type="term" value="F:catalytic activity"/>
    <property type="evidence" value="ECO:0007669"/>
    <property type="project" value="InterPro"/>
</dbReference>
<dbReference type="Proteomes" id="UP000249577">
    <property type="component" value="Unassembled WGS sequence"/>
</dbReference>
<accession>A0A2W5KIH6</accession>
<feature type="domain" description="MOSC" evidence="1">
    <location>
        <begin position="31"/>
        <end position="191"/>
    </location>
</feature>
<name>A0A2W5KIH6_ANCNO</name>
<dbReference type="Gene3D" id="2.40.33.20">
    <property type="entry name" value="PK beta-barrel domain-like"/>
    <property type="match status" value="1"/>
</dbReference>
<organism evidence="2 3">
    <name type="scientific">Ancylobacter novellus</name>
    <name type="common">Thiobacillus novellus</name>
    <dbReference type="NCBI Taxonomy" id="921"/>
    <lineage>
        <taxon>Bacteria</taxon>
        <taxon>Pseudomonadati</taxon>
        <taxon>Pseudomonadota</taxon>
        <taxon>Alphaproteobacteria</taxon>
        <taxon>Hyphomicrobiales</taxon>
        <taxon>Xanthobacteraceae</taxon>
        <taxon>Ancylobacter</taxon>
    </lineage>
</organism>
<dbReference type="InterPro" id="IPR005302">
    <property type="entry name" value="MoCF_Sase_C"/>
</dbReference>
<evidence type="ECO:0000259" key="1">
    <source>
        <dbReference type="PROSITE" id="PS51340"/>
    </source>
</evidence>
<dbReference type="GO" id="GO:0030170">
    <property type="term" value="F:pyridoxal phosphate binding"/>
    <property type="evidence" value="ECO:0007669"/>
    <property type="project" value="InterPro"/>
</dbReference>
<dbReference type="PANTHER" id="PTHR36930:SF1">
    <property type="entry name" value="MOSC DOMAIN-CONTAINING PROTEIN"/>
    <property type="match status" value="1"/>
</dbReference>
<dbReference type="InterPro" id="IPR011037">
    <property type="entry name" value="Pyrv_Knase-like_insert_dom_sf"/>
</dbReference>
<evidence type="ECO:0000313" key="2">
    <source>
        <dbReference type="EMBL" id="PZQ15819.1"/>
    </source>
</evidence>
<sequence>MTRDLLDHVVIHPPRRLTARLVATLSTPQPDEFETEPVETLDLALEGISGDRHAGFTRAAGAREPWHRRGDEIRSGRQLSIVSPEELWEIGHALGLPPLEPGWIGANLMIEGVARLSFLPAGTRLFFPSKACVVVEGQNAPCRHAGRAVGRRTGRPGDELSFPKAAKRLRGLVASVERAGPVSAGDAVTIHLPEQWIY</sequence>
<evidence type="ECO:0000313" key="3">
    <source>
        <dbReference type="Proteomes" id="UP000249577"/>
    </source>
</evidence>
<dbReference type="PROSITE" id="PS51340">
    <property type="entry name" value="MOSC"/>
    <property type="match status" value="1"/>
</dbReference>
<dbReference type="AlphaFoldDB" id="A0A2W5KIH6"/>
<protein>
    <submittedName>
        <fullName evidence="2">Molybdenum cofactor sulfurase</fullName>
    </submittedName>
</protein>
<dbReference type="Pfam" id="PF03473">
    <property type="entry name" value="MOSC"/>
    <property type="match status" value="1"/>
</dbReference>
<dbReference type="InterPro" id="IPR052716">
    <property type="entry name" value="MOSC_domain"/>
</dbReference>
<dbReference type="GO" id="GO:0030151">
    <property type="term" value="F:molybdenum ion binding"/>
    <property type="evidence" value="ECO:0007669"/>
    <property type="project" value="InterPro"/>
</dbReference>
<comment type="caution">
    <text evidence="2">The sequence shown here is derived from an EMBL/GenBank/DDBJ whole genome shotgun (WGS) entry which is preliminary data.</text>
</comment>